<evidence type="ECO:0000256" key="4">
    <source>
        <dbReference type="ARBA" id="ARBA00011245"/>
    </source>
</evidence>
<dbReference type="SFLD" id="SFLDG01065">
    <property type="entry name" value="anaerobic_coproporphyrinogen-I"/>
    <property type="match status" value="1"/>
</dbReference>
<keyword evidence="8 15" id="KW-0479">Metal-binding</keyword>
<comment type="pathway">
    <text evidence="2 15">Porphyrin-containing compound metabolism; protoporphyrin-IX biosynthesis; protoporphyrinogen-IX from coproporphyrinogen-III (AdoMet route): step 1/1.</text>
</comment>
<feature type="domain" description="Radical SAM core" evidence="16">
    <location>
        <begin position="42"/>
        <end position="276"/>
    </location>
</feature>
<evidence type="ECO:0000256" key="7">
    <source>
        <dbReference type="ARBA" id="ARBA00022691"/>
    </source>
</evidence>
<evidence type="ECO:0000256" key="13">
    <source>
        <dbReference type="ARBA" id="ARBA00024295"/>
    </source>
</evidence>
<dbReference type="SFLD" id="SFLDS00029">
    <property type="entry name" value="Radical_SAM"/>
    <property type="match status" value="1"/>
</dbReference>
<protein>
    <recommendedName>
        <fullName evidence="15">Coproporphyrinogen-III oxidase</fullName>
        <ecNumber evidence="15">1.3.98.3</ecNumber>
    </recommendedName>
</protein>
<dbReference type="NCBIfam" id="TIGR00538">
    <property type="entry name" value="hemN"/>
    <property type="match status" value="1"/>
</dbReference>
<dbReference type="InterPro" id="IPR004558">
    <property type="entry name" value="Coprogen_oxidase_HemN"/>
</dbReference>
<proteinExistence type="inferred from homology"/>
<keyword evidence="12 15" id="KW-0627">Porphyrin biosynthesis</keyword>
<evidence type="ECO:0000313" key="18">
    <source>
        <dbReference type="Proteomes" id="UP001152178"/>
    </source>
</evidence>
<evidence type="ECO:0000256" key="11">
    <source>
        <dbReference type="ARBA" id="ARBA00023014"/>
    </source>
</evidence>
<keyword evidence="5 15" id="KW-0004">4Fe-4S</keyword>
<dbReference type="InterPro" id="IPR034505">
    <property type="entry name" value="Coproporphyrinogen-III_oxidase"/>
</dbReference>
<evidence type="ECO:0000256" key="9">
    <source>
        <dbReference type="ARBA" id="ARBA00023002"/>
    </source>
</evidence>
<evidence type="ECO:0000259" key="16">
    <source>
        <dbReference type="PROSITE" id="PS51918"/>
    </source>
</evidence>
<dbReference type="InterPro" id="IPR006638">
    <property type="entry name" value="Elp3/MiaA/NifB-like_rSAM"/>
</dbReference>
<keyword evidence="9 15" id="KW-0560">Oxidoreductase</keyword>
<evidence type="ECO:0000256" key="8">
    <source>
        <dbReference type="ARBA" id="ARBA00022723"/>
    </source>
</evidence>
<evidence type="ECO:0000256" key="5">
    <source>
        <dbReference type="ARBA" id="ARBA00022485"/>
    </source>
</evidence>
<dbReference type="InterPro" id="IPR007197">
    <property type="entry name" value="rSAM"/>
</dbReference>
<dbReference type="PIRSF" id="PIRSF000167">
    <property type="entry name" value="HemN"/>
    <property type="match status" value="1"/>
</dbReference>
<dbReference type="Pfam" id="PF04055">
    <property type="entry name" value="Radical_SAM"/>
    <property type="match status" value="1"/>
</dbReference>
<dbReference type="InterPro" id="IPR023404">
    <property type="entry name" value="rSAM_horseshoe"/>
</dbReference>
<keyword evidence="18" id="KW-1185">Reference proteome</keyword>
<comment type="similarity">
    <text evidence="3 15">Belongs to the anaerobic coproporphyrinogen-III oxidase family.</text>
</comment>
<evidence type="ECO:0000256" key="1">
    <source>
        <dbReference type="ARBA" id="ARBA00004496"/>
    </source>
</evidence>
<dbReference type="PANTHER" id="PTHR13932:SF6">
    <property type="entry name" value="OXYGEN-INDEPENDENT COPROPORPHYRINOGEN III OXIDASE"/>
    <property type="match status" value="1"/>
</dbReference>
<dbReference type="Proteomes" id="UP001152178">
    <property type="component" value="Unassembled WGS sequence"/>
</dbReference>
<keyword evidence="11 15" id="KW-0411">Iron-sulfur</keyword>
<evidence type="ECO:0000256" key="12">
    <source>
        <dbReference type="ARBA" id="ARBA00023244"/>
    </source>
</evidence>
<comment type="caution">
    <text evidence="17">The sequence shown here is derived from an EMBL/GenBank/DDBJ whole genome shotgun (WGS) entry which is preliminary data.</text>
</comment>
<comment type="function">
    <text evidence="13">Involved in the heme biosynthesis. Catalyzes the anaerobic oxidative decarboxylation of propionate groups of rings A and B of coproporphyrinogen III to yield the vinyl groups in protoporphyrinogen IX.</text>
</comment>
<dbReference type="Gene3D" id="1.10.10.920">
    <property type="match status" value="1"/>
</dbReference>
<name>A0ABT4R2R4_9HYPH</name>
<evidence type="ECO:0000256" key="15">
    <source>
        <dbReference type="PIRNR" id="PIRNR000167"/>
    </source>
</evidence>
<dbReference type="InterPro" id="IPR058240">
    <property type="entry name" value="rSAM_sf"/>
</dbReference>
<evidence type="ECO:0000256" key="14">
    <source>
        <dbReference type="ARBA" id="ARBA00048321"/>
    </source>
</evidence>
<dbReference type="GO" id="GO:0051989">
    <property type="term" value="F:coproporphyrinogen dehydrogenase activity"/>
    <property type="evidence" value="ECO:0007669"/>
    <property type="project" value="UniProtKB-EC"/>
</dbReference>
<evidence type="ECO:0000313" key="17">
    <source>
        <dbReference type="EMBL" id="MCZ8548029.1"/>
    </source>
</evidence>
<dbReference type="SUPFAM" id="SSF102114">
    <property type="entry name" value="Radical SAM enzymes"/>
    <property type="match status" value="1"/>
</dbReference>
<dbReference type="RefSeq" id="WP_269908308.1">
    <property type="nucleotide sequence ID" value="NZ_JAPFQA010000020.1"/>
</dbReference>
<dbReference type="PROSITE" id="PS51918">
    <property type="entry name" value="RADICAL_SAM"/>
    <property type="match status" value="1"/>
</dbReference>
<evidence type="ECO:0000256" key="6">
    <source>
        <dbReference type="ARBA" id="ARBA00022490"/>
    </source>
</evidence>
<dbReference type="Gene3D" id="3.80.30.20">
    <property type="entry name" value="tm_1862 like domain"/>
    <property type="match status" value="1"/>
</dbReference>
<comment type="subcellular location">
    <subcellularLocation>
        <location evidence="1 15">Cytoplasm</location>
    </subcellularLocation>
</comment>
<comment type="subunit">
    <text evidence="4">Monomer.</text>
</comment>
<evidence type="ECO:0000256" key="10">
    <source>
        <dbReference type="ARBA" id="ARBA00023004"/>
    </source>
</evidence>
<evidence type="ECO:0000256" key="2">
    <source>
        <dbReference type="ARBA" id="ARBA00004785"/>
    </source>
</evidence>
<dbReference type="EMBL" id="JAPFQA010000020">
    <property type="protein sequence ID" value="MCZ8548029.1"/>
    <property type="molecule type" value="Genomic_DNA"/>
</dbReference>
<comment type="cofactor">
    <cofactor evidence="15">
        <name>[4Fe-4S] cluster</name>
        <dbReference type="ChEBI" id="CHEBI:49883"/>
    </cofactor>
    <text evidence="15">Binds 1 [4Fe-4S] cluster. The cluster is coordinated with 3 cysteines and an exchangeable S-adenosyl-L-methionine.</text>
</comment>
<dbReference type="EC" id="1.3.98.3" evidence="15"/>
<dbReference type="PANTHER" id="PTHR13932">
    <property type="entry name" value="COPROPORPHYRINIGEN III OXIDASE"/>
    <property type="match status" value="1"/>
</dbReference>
<accession>A0ABT4R2R4</accession>
<keyword evidence="10 15" id="KW-0408">Iron</keyword>
<gene>
    <name evidence="17" type="primary">hemN</name>
    <name evidence="17" type="ORF">OOJ09_27960</name>
</gene>
<dbReference type="SMART" id="SM00729">
    <property type="entry name" value="Elp3"/>
    <property type="match status" value="1"/>
</dbReference>
<comment type="catalytic activity">
    <reaction evidence="14 15">
        <text>coproporphyrinogen III + 2 S-adenosyl-L-methionine = protoporphyrinogen IX + 2 5'-deoxyadenosine + 2 L-methionine + 2 CO2</text>
        <dbReference type="Rhea" id="RHEA:15425"/>
        <dbReference type="ChEBI" id="CHEBI:16526"/>
        <dbReference type="ChEBI" id="CHEBI:17319"/>
        <dbReference type="ChEBI" id="CHEBI:57307"/>
        <dbReference type="ChEBI" id="CHEBI:57309"/>
        <dbReference type="ChEBI" id="CHEBI:57844"/>
        <dbReference type="ChEBI" id="CHEBI:59789"/>
        <dbReference type="EC" id="1.3.98.3"/>
    </reaction>
</comment>
<reference evidence="17" key="1">
    <citation type="submission" date="2022-11" db="EMBL/GenBank/DDBJ databases">
        <authorList>
            <person name="Coimbra C."/>
        </authorList>
    </citation>
    <scope>NUCLEOTIDE SEQUENCE</scope>
    <source>
        <strain evidence="17">Jales19</strain>
    </source>
</reference>
<evidence type="ECO:0000256" key="3">
    <source>
        <dbReference type="ARBA" id="ARBA00005493"/>
    </source>
</evidence>
<keyword evidence="7 15" id="KW-0949">S-adenosyl-L-methionine</keyword>
<organism evidence="17 18">
    <name type="scientific">Mesorhizobium qingshengii</name>
    <dbReference type="NCBI Taxonomy" id="1165689"/>
    <lineage>
        <taxon>Bacteria</taxon>
        <taxon>Pseudomonadati</taxon>
        <taxon>Pseudomonadota</taxon>
        <taxon>Alphaproteobacteria</taxon>
        <taxon>Hyphomicrobiales</taxon>
        <taxon>Phyllobacteriaceae</taxon>
        <taxon>Mesorhizobium</taxon>
    </lineage>
</organism>
<dbReference type="CDD" id="cd01335">
    <property type="entry name" value="Radical_SAM"/>
    <property type="match status" value="1"/>
</dbReference>
<sequence length="450" mass="49199">MKLSVLQKYGEERLPRYTSYPPSPEFSPSVDVDTYATWLSQLPRGAPASLYLHVPFCRSMCWYCGCHTTVTAKDQPIVEYLDLLRSEIQMVAAQAAQPLQVERVHFGGGTPTIIAPADFVALTDLLRDRFALMETAEIAVEIDPRTLTIEMAGALGGAGVGRASLGVQSFDPVVQSAVNRIQSEETTLGAVERLRQSGVSSINFDLIYGLPHQTVRSCIDTAKVAAAMRPDRLAVFGYAHVPSFKKHQRMIEEATLPDSVARMEQSQAIADTLVAAGYVQIGLDHFALPDDDLSRSQATGTLRRNFQGYTTDNCETLVGFGASAIGHTRHGYVQNQVGLGFYAGSVASGRLATARGYRLTDEDRLRAEIIERLMCDFTVDVREVCGRHGFDPAVLLADNRRLAELADEGIIDVAEGIVRVPRDHRFLVRAAVAAFDAYLHRSGRGHSQAA</sequence>
<keyword evidence="6 15" id="KW-0963">Cytoplasm</keyword>